<dbReference type="EMBL" id="BGZK01000241">
    <property type="protein sequence ID" value="GBP31038.1"/>
    <property type="molecule type" value="Genomic_DNA"/>
</dbReference>
<evidence type="ECO:0000313" key="2">
    <source>
        <dbReference type="Proteomes" id="UP000299102"/>
    </source>
</evidence>
<protein>
    <submittedName>
        <fullName evidence="1">Uncharacterized protein</fullName>
    </submittedName>
</protein>
<reference evidence="1 2" key="1">
    <citation type="journal article" date="2019" name="Commun. Biol.">
        <title>The bagworm genome reveals a unique fibroin gene that provides high tensile strength.</title>
        <authorList>
            <person name="Kono N."/>
            <person name="Nakamura H."/>
            <person name="Ohtoshi R."/>
            <person name="Tomita M."/>
            <person name="Numata K."/>
            <person name="Arakawa K."/>
        </authorList>
    </citation>
    <scope>NUCLEOTIDE SEQUENCE [LARGE SCALE GENOMIC DNA]</scope>
</reference>
<comment type="caution">
    <text evidence="1">The sequence shown here is derived from an EMBL/GenBank/DDBJ whole genome shotgun (WGS) entry which is preliminary data.</text>
</comment>
<proteinExistence type="predicted"/>
<evidence type="ECO:0000313" key="1">
    <source>
        <dbReference type="EMBL" id="GBP31038.1"/>
    </source>
</evidence>
<dbReference type="AlphaFoldDB" id="A0A4C1UX57"/>
<name>A0A4C1UX57_EUMVA</name>
<organism evidence="1 2">
    <name type="scientific">Eumeta variegata</name>
    <name type="common">Bagworm moth</name>
    <name type="synonym">Eumeta japonica</name>
    <dbReference type="NCBI Taxonomy" id="151549"/>
    <lineage>
        <taxon>Eukaryota</taxon>
        <taxon>Metazoa</taxon>
        <taxon>Ecdysozoa</taxon>
        <taxon>Arthropoda</taxon>
        <taxon>Hexapoda</taxon>
        <taxon>Insecta</taxon>
        <taxon>Pterygota</taxon>
        <taxon>Neoptera</taxon>
        <taxon>Endopterygota</taxon>
        <taxon>Lepidoptera</taxon>
        <taxon>Glossata</taxon>
        <taxon>Ditrysia</taxon>
        <taxon>Tineoidea</taxon>
        <taxon>Psychidae</taxon>
        <taxon>Oiketicinae</taxon>
        <taxon>Eumeta</taxon>
    </lineage>
</organism>
<accession>A0A4C1UX57</accession>
<sequence length="336" mass="37682">MRVRGCRGRTKRTTGPNTYLNVAAYLAQCRCVPDTVLYFGTQSSGSIVESSPVPLSISMSDSIPILVLSWASMSIPRGLELKPHAAYGLELLTARQRGGDDWDWELSALRGPELRLAIHDEAPSLVTVCNPFIKFKRGRINLTDDLREVKDAFYGDDRRQHKRKTYFEKSGFLTPRKQWLHMKRPPKQSLRTIKTWAACRGARPARPQSRAAAPVPAYGDTFALSYDFNFRIFVIIIMIHGNFGIALKVLQQDVADVIPGLVRRPAPRTADPLLKTAGRVHPTDKTSPRLNSTPFEFALDKSLLKNLAKAEKYTQKVSGARTRAKGTRIVARLRAR</sequence>
<keyword evidence="2" id="KW-1185">Reference proteome</keyword>
<gene>
    <name evidence="1" type="ORF">EVAR_77333_1</name>
</gene>
<dbReference type="Proteomes" id="UP000299102">
    <property type="component" value="Unassembled WGS sequence"/>
</dbReference>